<dbReference type="HOGENOM" id="CLU_3212681_0_0_10"/>
<proteinExistence type="predicted"/>
<protein>
    <submittedName>
        <fullName evidence="1">Uncharacterized protein</fullName>
    </submittedName>
</protein>
<accession>B0NSI0</accession>
<dbReference type="EMBL" id="ABFZ02000020">
    <property type="protein sequence ID" value="EDS14755.1"/>
    <property type="molecule type" value="Genomic_DNA"/>
</dbReference>
<sequence>MIYVFSYTDVYSLGLYGKDMELILLLLLEKSQNLYNLYQVMELE</sequence>
<comment type="caution">
    <text evidence="1">The sequence shown here is derived from an EMBL/GenBank/DDBJ whole genome shotgun (WGS) entry which is preliminary data.</text>
</comment>
<reference evidence="1 2" key="1">
    <citation type="submission" date="2007-11" db="EMBL/GenBank/DDBJ databases">
        <title>Draft genome sequence of Bacteroides stercoris(ATCC 43183).</title>
        <authorList>
            <person name="Sudarsanam P."/>
            <person name="Ley R."/>
            <person name="Guruge J."/>
            <person name="Turnbaugh P.J."/>
            <person name="Mahowald M."/>
            <person name="Liep D."/>
            <person name="Gordon J."/>
        </authorList>
    </citation>
    <scope>NUCLEOTIDE SEQUENCE [LARGE SCALE GENOMIC DNA]</scope>
    <source>
        <strain evidence="1 2">ATCC 43183</strain>
    </source>
</reference>
<gene>
    <name evidence="1" type="ORF">BACSTE_02443</name>
</gene>
<reference evidence="1 2" key="2">
    <citation type="submission" date="2007-11" db="EMBL/GenBank/DDBJ databases">
        <authorList>
            <person name="Fulton L."/>
            <person name="Clifton S."/>
            <person name="Fulton B."/>
            <person name="Xu J."/>
            <person name="Minx P."/>
            <person name="Pepin K.H."/>
            <person name="Johnson M."/>
            <person name="Thiruvilangam P."/>
            <person name="Bhonagiri V."/>
            <person name="Nash W.E."/>
            <person name="Mardis E.R."/>
            <person name="Wilson R.K."/>
        </authorList>
    </citation>
    <scope>NUCLEOTIDE SEQUENCE [LARGE SCALE GENOMIC DNA]</scope>
    <source>
        <strain evidence="1 2">ATCC 43183</strain>
    </source>
</reference>
<evidence type="ECO:0000313" key="1">
    <source>
        <dbReference type="EMBL" id="EDS14755.1"/>
    </source>
</evidence>
<dbReference type="Proteomes" id="UP000004713">
    <property type="component" value="Unassembled WGS sequence"/>
</dbReference>
<dbReference type="AlphaFoldDB" id="B0NSI0"/>
<organism evidence="1 2">
    <name type="scientific">Bacteroides stercoris ATCC 43183</name>
    <dbReference type="NCBI Taxonomy" id="449673"/>
    <lineage>
        <taxon>Bacteria</taxon>
        <taxon>Pseudomonadati</taxon>
        <taxon>Bacteroidota</taxon>
        <taxon>Bacteroidia</taxon>
        <taxon>Bacteroidales</taxon>
        <taxon>Bacteroidaceae</taxon>
        <taxon>Bacteroides</taxon>
    </lineage>
</organism>
<evidence type="ECO:0000313" key="2">
    <source>
        <dbReference type="Proteomes" id="UP000004713"/>
    </source>
</evidence>
<name>B0NSI0_BACSE</name>